<keyword evidence="2" id="KW-0732">Signal</keyword>
<name>A0A7S3FSN0_9SPIT</name>
<evidence type="ECO:0000256" key="2">
    <source>
        <dbReference type="SAM" id="SignalP"/>
    </source>
</evidence>
<feature type="region of interest" description="Disordered" evidence="1">
    <location>
        <begin position="104"/>
        <end position="131"/>
    </location>
</feature>
<evidence type="ECO:0000256" key="1">
    <source>
        <dbReference type="SAM" id="MobiDB-lite"/>
    </source>
</evidence>
<feature type="compositionally biased region" description="Acidic residues" evidence="1">
    <location>
        <begin position="173"/>
        <end position="182"/>
    </location>
</feature>
<proteinExistence type="predicted"/>
<reference evidence="3" key="1">
    <citation type="submission" date="2021-01" db="EMBL/GenBank/DDBJ databases">
        <authorList>
            <person name="Corre E."/>
            <person name="Pelletier E."/>
            <person name="Niang G."/>
            <person name="Scheremetjew M."/>
            <person name="Finn R."/>
            <person name="Kale V."/>
            <person name="Holt S."/>
            <person name="Cochrane G."/>
            <person name="Meng A."/>
            <person name="Brown T."/>
            <person name="Cohen L."/>
        </authorList>
    </citation>
    <scope>NUCLEOTIDE SEQUENCE</scope>
    <source>
        <strain evidence="3">Ras09</strain>
    </source>
</reference>
<evidence type="ECO:0008006" key="4">
    <source>
        <dbReference type="Google" id="ProtNLM"/>
    </source>
</evidence>
<dbReference type="AlphaFoldDB" id="A0A7S3FSN0"/>
<sequence>MRFAIATLAALALVGDASATQVIKTRLHAQKLADDRMIQEFTVDDFGFIVLGQQTIIRKESDELADGDAADDKEVEDTRDSQDEIVEDSGFVRNWLQTNSKVHTKKESDELANGDAADDKELEDTRDSQDGIVEDTGFVRNFVEQRQYLQMSEDKYSDELANGDSADDRDIHEDEDMNDDVVDVNGQTNAGYGSKNMMSFFDGNHIAAGHFVTEA</sequence>
<dbReference type="EMBL" id="HBIA01001991">
    <property type="protein sequence ID" value="CAE0229275.1"/>
    <property type="molecule type" value="Transcribed_RNA"/>
</dbReference>
<feature type="compositionally biased region" description="Basic and acidic residues" evidence="1">
    <location>
        <begin position="117"/>
        <end position="129"/>
    </location>
</feature>
<feature type="chain" id="PRO_5031512133" description="RxLR effector protein" evidence="2">
    <location>
        <begin position="20"/>
        <end position="215"/>
    </location>
</feature>
<organism evidence="3">
    <name type="scientific">Strombidium rassoulzadegani</name>
    <dbReference type="NCBI Taxonomy" id="1082188"/>
    <lineage>
        <taxon>Eukaryota</taxon>
        <taxon>Sar</taxon>
        <taxon>Alveolata</taxon>
        <taxon>Ciliophora</taxon>
        <taxon>Intramacronucleata</taxon>
        <taxon>Spirotrichea</taxon>
        <taxon>Oligotrichia</taxon>
        <taxon>Strombidiidae</taxon>
        <taxon>Strombidium</taxon>
    </lineage>
</organism>
<feature type="compositionally biased region" description="Basic and acidic residues" evidence="1">
    <location>
        <begin position="70"/>
        <end position="81"/>
    </location>
</feature>
<accession>A0A7S3FSN0</accession>
<feature type="region of interest" description="Disordered" evidence="1">
    <location>
        <begin position="62"/>
        <end position="81"/>
    </location>
</feature>
<evidence type="ECO:0000313" key="3">
    <source>
        <dbReference type="EMBL" id="CAE0229275.1"/>
    </source>
</evidence>
<gene>
    <name evidence="3" type="ORF">SRAS04492_LOCUS1059</name>
</gene>
<feature type="region of interest" description="Disordered" evidence="1">
    <location>
        <begin position="153"/>
        <end position="188"/>
    </location>
</feature>
<protein>
    <recommendedName>
        <fullName evidence="4">RxLR effector protein</fullName>
    </recommendedName>
</protein>
<feature type="signal peptide" evidence="2">
    <location>
        <begin position="1"/>
        <end position="19"/>
    </location>
</feature>